<name>A0ABU4WLI9_9FIRM</name>
<evidence type="ECO:0000313" key="5">
    <source>
        <dbReference type="EMBL" id="MDX8417408.1"/>
    </source>
</evidence>
<evidence type="ECO:0000256" key="2">
    <source>
        <dbReference type="ARBA" id="ARBA00023125"/>
    </source>
</evidence>
<gene>
    <name evidence="5" type="ORF">MOZ64_06075</name>
</gene>
<dbReference type="RefSeq" id="WP_320325704.1">
    <property type="nucleotide sequence ID" value="NZ_JALBUS010000007.1"/>
</dbReference>
<keyword evidence="3" id="KW-0233">DNA recombination</keyword>
<dbReference type="PANTHER" id="PTHR30349">
    <property type="entry name" value="PHAGE INTEGRASE-RELATED"/>
    <property type="match status" value="1"/>
</dbReference>
<feature type="domain" description="Tyr recombinase" evidence="4">
    <location>
        <begin position="159"/>
        <end position="363"/>
    </location>
</feature>
<dbReference type="InterPro" id="IPR050090">
    <property type="entry name" value="Tyrosine_recombinase_XerCD"/>
</dbReference>
<evidence type="ECO:0000259" key="4">
    <source>
        <dbReference type="PROSITE" id="PS51898"/>
    </source>
</evidence>
<accession>A0ABU4WLI9</accession>
<dbReference type="Gene3D" id="1.10.443.10">
    <property type="entry name" value="Intergrase catalytic core"/>
    <property type="match status" value="1"/>
</dbReference>
<dbReference type="InterPro" id="IPR002104">
    <property type="entry name" value="Integrase_catalytic"/>
</dbReference>
<dbReference type="SUPFAM" id="SSF56349">
    <property type="entry name" value="DNA breaking-rejoining enzymes"/>
    <property type="match status" value="1"/>
</dbReference>
<dbReference type="InterPro" id="IPR013762">
    <property type="entry name" value="Integrase-like_cat_sf"/>
</dbReference>
<dbReference type="InterPro" id="IPR010998">
    <property type="entry name" value="Integrase_recombinase_N"/>
</dbReference>
<dbReference type="CDD" id="cd01189">
    <property type="entry name" value="INT_ICEBs1_C_like"/>
    <property type="match status" value="1"/>
</dbReference>
<dbReference type="Pfam" id="PF00589">
    <property type="entry name" value="Phage_integrase"/>
    <property type="match status" value="1"/>
</dbReference>
<dbReference type="Gene3D" id="1.10.150.130">
    <property type="match status" value="1"/>
</dbReference>
<reference evidence="5 6" key="1">
    <citation type="submission" date="2022-03" db="EMBL/GenBank/DDBJ databases">
        <title>Novel taxa within the pig intestine.</title>
        <authorList>
            <person name="Wylensek D."/>
            <person name="Bishof K."/>
            <person name="Afrizal A."/>
            <person name="Clavel T."/>
        </authorList>
    </citation>
    <scope>NUCLEOTIDE SEQUENCE [LARGE SCALE GENOMIC DNA]</scope>
    <source>
        <strain evidence="5 6">Cla-KB-P134</strain>
    </source>
</reference>
<dbReference type="InterPro" id="IPR011010">
    <property type="entry name" value="DNA_brk_join_enz"/>
</dbReference>
<dbReference type="InterPro" id="IPR028259">
    <property type="entry name" value="AP2-like_int_N"/>
</dbReference>
<dbReference type="Proteomes" id="UP001285244">
    <property type="component" value="Unassembled WGS sequence"/>
</dbReference>
<comment type="caution">
    <text evidence="5">The sequence shown here is derived from an EMBL/GenBank/DDBJ whole genome shotgun (WGS) entry which is preliminary data.</text>
</comment>
<sequence>MIGKDEKTGKWFYHGKIYRNGKVVKNYTKRGFDKKSDAKQAETEYLKEMNEKLNRTVVTWDELVTEFEAHLITQVKESSYISDVSIYNKTPEYVKANYSDAATLQRYINECDQKFSKRHVEKIFYCLKKLMRYAVFHDYLQNNPMERVYKDQRKNERPKEIEFWEPWQFDRFIVCEESKVYKVAYCTLYYMGIRKGEMQALTWKDIDFNNHTMTINKIVSHKAMKGSSHITTPKTENSYRTITIPKKLYEMLIDLYDTYKEEGYIEDMPNAFVFGGDRPLPSETLRRRFKNNVEKANKNADAMHQIPLIKIHGLRHSHASFLINNMDKGFTDFDIAQRLGDTVETLHNVYAHWFDKADKKIVDFMDTM</sequence>
<organism evidence="5 6">
    <name type="scientific">Absicoccus intestinalis</name>
    <dbReference type="NCBI Taxonomy" id="2926319"/>
    <lineage>
        <taxon>Bacteria</taxon>
        <taxon>Bacillati</taxon>
        <taxon>Bacillota</taxon>
        <taxon>Erysipelotrichia</taxon>
        <taxon>Erysipelotrichales</taxon>
        <taxon>Erysipelotrichaceae</taxon>
        <taxon>Absicoccus</taxon>
    </lineage>
</organism>
<protein>
    <submittedName>
        <fullName evidence="5">Site-specific integrase</fullName>
    </submittedName>
</protein>
<comment type="similarity">
    <text evidence="1">Belongs to the 'phage' integrase family.</text>
</comment>
<dbReference type="EMBL" id="JALBUS010000007">
    <property type="protein sequence ID" value="MDX8417408.1"/>
    <property type="molecule type" value="Genomic_DNA"/>
</dbReference>
<dbReference type="Pfam" id="PF14657">
    <property type="entry name" value="Arm-DNA-bind_4"/>
    <property type="match status" value="1"/>
</dbReference>
<evidence type="ECO:0000256" key="3">
    <source>
        <dbReference type="ARBA" id="ARBA00023172"/>
    </source>
</evidence>
<dbReference type="PROSITE" id="PS51898">
    <property type="entry name" value="TYR_RECOMBINASE"/>
    <property type="match status" value="1"/>
</dbReference>
<proteinExistence type="inferred from homology"/>
<evidence type="ECO:0000313" key="6">
    <source>
        <dbReference type="Proteomes" id="UP001285244"/>
    </source>
</evidence>
<dbReference type="PANTHER" id="PTHR30349:SF64">
    <property type="entry name" value="PROPHAGE INTEGRASE INTD-RELATED"/>
    <property type="match status" value="1"/>
</dbReference>
<keyword evidence="6" id="KW-1185">Reference proteome</keyword>
<keyword evidence="2" id="KW-0238">DNA-binding</keyword>
<evidence type="ECO:0000256" key="1">
    <source>
        <dbReference type="ARBA" id="ARBA00008857"/>
    </source>
</evidence>